<evidence type="ECO:0000256" key="2">
    <source>
        <dbReference type="ARBA" id="ARBA00006075"/>
    </source>
</evidence>
<evidence type="ECO:0000256" key="7">
    <source>
        <dbReference type="SAM" id="MobiDB-lite"/>
    </source>
</evidence>
<dbReference type="EMBL" id="JAACJJ010000001">
    <property type="protein sequence ID" value="KAF5330897.1"/>
    <property type="molecule type" value="Genomic_DNA"/>
</dbReference>
<feature type="region of interest" description="Disordered" evidence="7">
    <location>
        <begin position="1"/>
        <end position="107"/>
    </location>
</feature>
<dbReference type="GO" id="GO:0043111">
    <property type="term" value="P:replication fork arrest"/>
    <property type="evidence" value="ECO:0007669"/>
    <property type="project" value="TreeGrafter"/>
</dbReference>
<feature type="region of interest" description="Disordered" evidence="7">
    <location>
        <begin position="146"/>
        <end position="190"/>
    </location>
</feature>
<comment type="similarity">
    <text evidence="2 6">Belongs to the CSM3 family.</text>
</comment>
<dbReference type="GO" id="GO:0006974">
    <property type="term" value="P:DNA damage response"/>
    <property type="evidence" value="ECO:0007669"/>
    <property type="project" value="UniProtKB-KW"/>
</dbReference>
<dbReference type="GO" id="GO:0000076">
    <property type="term" value="P:DNA replication checkpoint signaling"/>
    <property type="evidence" value="ECO:0007669"/>
    <property type="project" value="UniProtKB-UniRule"/>
</dbReference>
<dbReference type="AlphaFoldDB" id="A0A8H5FBW2"/>
<dbReference type="InterPro" id="IPR040038">
    <property type="entry name" value="TIPIN/Csm3/Swi3"/>
</dbReference>
<keyword evidence="3 6" id="KW-0227">DNA damage</keyword>
<dbReference type="InterPro" id="IPR012923">
    <property type="entry name" value="Csm3"/>
</dbReference>
<proteinExistence type="inferred from homology"/>
<protein>
    <recommendedName>
        <fullName evidence="6">Chromosome segregation in meiosis protein</fullName>
    </recommendedName>
</protein>
<keyword evidence="5 6" id="KW-0131">Cell cycle</keyword>
<dbReference type="GO" id="GO:0031297">
    <property type="term" value="P:replication fork processing"/>
    <property type="evidence" value="ECO:0007669"/>
    <property type="project" value="UniProtKB-UniRule"/>
</dbReference>
<feature type="region of interest" description="Disordered" evidence="7">
    <location>
        <begin position="302"/>
        <end position="457"/>
    </location>
</feature>
<feature type="compositionally biased region" description="Acidic residues" evidence="7">
    <location>
        <begin position="286"/>
        <end position="295"/>
    </location>
</feature>
<feature type="compositionally biased region" description="Pro residues" evidence="7">
    <location>
        <begin position="378"/>
        <end position="391"/>
    </location>
</feature>
<sequence>MPSWTSGWGCCGARPTTDMMKSRASRARRALIKFASGKQTSTTRSMDSLDSIWDEPAVETVQKRSSQPPDDRDDPHRPAKRPRQALFLSDSEDDMDASGPTRLRAPVKAPPLNAELDALFADSDDEELRPLPGRIDEAEITRRAEERARREMPALTPYQVMPSSSPPRDTGSPSGKKSGKGDTEKKERRRIVKLDEARLLNPTHGFPQLVKMTKDFKIKGKGHEAADLSRLLQKYQYWTHQLYPKLQFQDTVERVEKLCHSRRMNVALSVWRDEALGRPGGRQGLDIDDDEEDTGAIDDEDQAEQNQAMDTDHASTRAPRSSPSVPSSRASSPPATSGAESSSRGPGPRFSEPEPDEDEEFWKSLDDFGDSSMDARAPPSPPKAAPAPAPPSGFDDEDMWDIINEVEKEASGSGQRPAASGGQPPPTVSKPSSKSPLAGAPEPGYADPSEWDDMYVD</sequence>
<comment type="subcellular location">
    <subcellularLocation>
        <location evidence="1 6">Nucleus</location>
    </subcellularLocation>
</comment>
<accession>A0A8H5FBW2</accession>
<evidence type="ECO:0000313" key="9">
    <source>
        <dbReference type="EMBL" id="KAF5330897.1"/>
    </source>
</evidence>
<evidence type="ECO:0000256" key="6">
    <source>
        <dbReference type="RuleBase" id="RU366049"/>
    </source>
</evidence>
<dbReference type="PANTHER" id="PTHR13220">
    <property type="entry name" value="TIMELESS INTERACTING-RELATED"/>
    <property type="match status" value="1"/>
</dbReference>
<reference evidence="9 10" key="1">
    <citation type="journal article" date="2020" name="ISME J.">
        <title>Uncovering the hidden diversity of litter-decomposition mechanisms in mushroom-forming fungi.</title>
        <authorList>
            <person name="Floudas D."/>
            <person name="Bentzer J."/>
            <person name="Ahren D."/>
            <person name="Johansson T."/>
            <person name="Persson P."/>
            <person name="Tunlid A."/>
        </authorList>
    </citation>
    <scope>NUCLEOTIDE SEQUENCE [LARGE SCALE GENOMIC DNA]</scope>
    <source>
        <strain evidence="9 10">CBS 101986</strain>
    </source>
</reference>
<evidence type="ECO:0000256" key="4">
    <source>
        <dbReference type="ARBA" id="ARBA00023242"/>
    </source>
</evidence>
<evidence type="ECO:0000256" key="1">
    <source>
        <dbReference type="ARBA" id="ARBA00004123"/>
    </source>
</evidence>
<keyword evidence="4 6" id="KW-0539">Nucleus</keyword>
<feature type="domain" description="Chromosome segregation in meiosis protein 3" evidence="8">
    <location>
        <begin position="193"/>
        <end position="274"/>
    </location>
</feature>
<dbReference type="GO" id="GO:0003677">
    <property type="term" value="F:DNA binding"/>
    <property type="evidence" value="ECO:0007669"/>
    <property type="project" value="TreeGrafter"/>
</dbReference>
<evidence type="ECO:0000256" key="3">
    <source>
        <dbReference type="ARBA" id="ARBA00022763"/>
    </source>
</evidence>
<evidence type="ECO:0000313" key="10">
    <source>
        <dbReference type="Proteomes" id="UP000567179"/>
    </source>
</evidence>
<name>A0A8H5FBW2_9AGAR</name>
<gene>
    <name evidence="9" type="ORF">D9619_005630</name>
</gene>
<evidence type="ECO:0000256" key="5">
    <source>
        <dbReference type="ARBA" id="ARBA00023306"/>
    </source>
</evidence>
<feature type="compositionally biased region" description="Low complexity" evidence="7">
    <location>
        <begin position="316"/>
        <end position="337"/>
    </location>
</feature>
<dbReference type="OrthoDB" id="437078at2759"/>
<comment type="function">
    <text evidence="6">Plays an important role in the control of DNA replication and the maintenance of replication fork stability.</text>
</comment>
<dbReference type="Pfam" id="PF07962">
    <property type="entry name" value="Swi3"/>
    <property type="match status" value="1"/>
</dbReference>
<evidence type="ECO:0000259" key="8">
    <source>
        <dbReference type="Pfam" id="PF07962"/>
    </source>
</evidence>
<feature type="region of interest" description="Disordered" evidence="7">
    <location>
        <begin position="276"/>
        <end position="295"/>
    </location>
</feature>
<feature type="compositionally biased region" description="Basic and acidic residues" evidence="7">
    <location>
        <begin position="179"/>
        <end position="190"/>
    </location>
</feature>
<organism evidence="9 10">
    <name type="scientific">Psilocybe cf. subviscida</name>
    <dbReference type="NCBI Taxonomy" id="2480587"/>
    <lineage>
        <taxon>Eukaryota</taxon>
        <taxon>Fungi</taxon>
        <taxon>Dikarya</taxon>
        <taxon>Basidiomycota</taxon>
        <taxon>Agaricomycotina</taxon>
        <taxon>Agaricomycetes</taxon>
        <taxon>Agaricomycetidae</taxon>
        <taxon>Agaricales</taxon>
        <taxon>Agaricineae</taxon>
        <taxon>Strophariaceae</taxon>
        <taxon>Psilocybe</taxon>
    </lineage>
</organism>
<dbReference type="GO" id="GO:0031298">
    <property type="term" value="C:replication fork protection complex"/>
    <property type="evidence" value="ECO:0007669"/>
    <property type="project" value="TreeGrafter"/>
</dbReference>
<feature type="compositionally biased region" description="Polar residues" evidence="7">
    <location>
        <begin position="37"/>
        <end position="48"/>
    </location>
</feature>
<comment type="caution">
    <text evidence="9">The sequence shown here is derived from an EMBL/GenBank/DDBJ whole genome shotgun (WGS) entry which is preliminary data.</text>
</comment>
<dbReference type="Proteomes" id="UP000567179">
    <property type="component" value="Unassembled WGS sequence"/>
</dbReference>
<dbReference type="PANTHER" id="PTHR13220:SF11">
    <property type="entry name" value="TIMELESS-INTERACTING PROTEIN"/>
    <property type="match status" value="1"/>
</dbReference>
<keyword evidence="10" id="KW-1185">Reference proteome</keyword>